<dbReference type="PIRSF" id="PIRSF006278">
    <property type="entry name" value="ACCD_DCysDesulf"/>
    <property type="match status" value="1"/>
</dbReference>
<evidence type="ECO:0000256" key="3">
    <source>
        <dbReference type="ARBA" id="ARBA00022898"/>
    </source>
</evidence>
<comment type="caution">
    <text evidence="5">The sequence shown here is derived from an EMBL/GenBank/DDBJ whole genome shotgun (WGS) entry which is preliminary data.</text>
</comment>
<accession>A0ABN8QNT9</accession>
<dbReference type="PANTHER" id="PTHR43780:SF2">
    <property type="entry name" value="1-AMINOCYCLOPROPANE-1-CARBOXYLATE DEAMINASE-RELATED"/>
    <property type="match status" value="1"/>
</dbReference>
<evidence type="ECO:0000259" key="4">
    <source>
        <dbReference type="Pfam" id="PF00291"/>
    </source>
</evidence>
<feature type="non-terminal residue" evidence="5">
    <location>
        <position position="1"/>
    </location>
</feature>
<comment type="similarity">
    <text evidence="2">Belongs to the ACC deaminase/D-cysteine desulfhydrase family.</text>
</comment>
<evidence type="ECO:0000313" key="6">
    <source>
        <dbReference type="Proteomes" id="UP001159427"/>
    </source>
</evidence>
<feature type="non-terminal residue" evidence="5">
    <location>
        <position position="300"/>
    </location>
</feature>
<dbReference type="EMBL" id="CALNXI010001407">
    <property type="protein sequence ID" value="CAH3168000.1"/>
    <property type="molecule type" value="Genomic_DNA"/>
</dbReference>
<dbReference type="Pfam" id="PF00291">
    <property type="entry name" value="PALP"/>
    <property type="match status" value="1"/>
</dbReference>
<name>A0ABN8QNT9_9CNID</name>
<reference evidence="5 6" key="1">
    <citation type="submission" date="2022-05" db="EMBL/GenBank/DDBJ databases">
        <authorList>
            <consortium name="Genoscope - CEA"/>
            <person name="William W."/>
        </authorList>
    </citation>
    <scope>NUCLEOTIDE SEQUENCE [LARGE SCALE GENOMIC DNA]</scope>
</reference>
<comment type="cofactor">
    <cofactor evidence="1">
        <name>pyridoxal 5'-phosphate</name>
        <dbReference type="ChEBI" id="CHEBI:597326"/>
    </cofactor>
</comment>
<evidence type="ECO:0000313" key="5">
    <source>
        <dbReference type="EMBL" id="CAH3168000.1"/>
    </source>
</evidence>
<organism evidence="5 6">
    <name type="scientific">Porites evermanni</name>
    <dbReference type="NCBI Taxonomy" id="104178"/>
    <lineage>
        <taxon>Eukaryota</taxon>
        <taxon>Metazoa</taxon>
        <taxon>Cnidaria</taxon>
        <taxon>Anthozoa</taxon>
        <taxon>Hexacorallia</taxon>
        <taxon>Scleractinia</taxon>
        <taxon>Fungiina</taxon>
        <taxon>Poritidae</taxon>
        <taxon>Porites</taxon>
    </lineage>
</organism>
<feature type="domain" description="Tryptophan synthase beta chain-like PALP" evidence="4">
    <location>
        <begin position="2"/>
        <end position="297"/>
    </location>
</feature>
<dbReference type="InterPro" id="IPR036052">
    <property type="entry name" value="TrpB-like_PALP_sf"/>
</dbReference>
<proteinExistence type="inferred from homology"/>
<gene>
    <name evidence="5" type="ORF">PEVE_00006337</name>
</gene>
<sequence length="300" mass="33034">LAQRNTPIHPWNISNLPEGFSLSIKRDDLTGSTLSGNKVRKLEFLLADALNKKCDTIFTCGGVQSNHCRATAVAARQLGLDCYLFLRSSEQSTDIGCKGNLFLNKMVGSRIIVVPKLQYKSGLKQMMEKMAEKLKQQGSSAYLIEIGGSSYTGMFGYLTAFQEMMQQNVLEDYDDIVVTVGSGGTASGIAIGNYLTGSKLNKAKQTAPIAIHNVCFSFCFSSVQKECKRSVSRCIQLLTGLVGKTMNKQKNIIEISRTTGILVDPVYNIKAIRGMLTEMKNNPGRFKGKRVLYIHTGTRF</sequence>
<dbReference type="Gene3D" id="3.40.50.1100">
    <property type="match status" value="2"/>
</dbReference>
<protein>
    <recommendedName>
        <fullName evidence="4">Tryptophan synthase beta chain-like PALP domain-containing protein</fullName>
    </recommendedName>
</protein>
<evidence type="ECO:0000256" key="2">
    <source>
        <dbReference type="ARBA" id="ARBA00008639"/>
    </source>
</evidence>
<dbReference type="SUPFAM" id="SSF53686">
    <property type="entry name" value="Tryptophan synthase beta subunit-like PLP-dependent enzymes"/>
    <property type="match status" value="1"/>
</dbReference>
<dbReference type="PANTHER" id="PTHR43780">
    <property type="entry name" value="1-AMINOCYCLOPROPANE-1-CARBOXYLATE DEAMINASE-RELATED"/>
    <property type="match status" value="1"/>
</dbReference>
<dbReference type="Proteomes" id="UP001159427">
    <property type="component" value="Unassembled WGS sequence"/>
</dbReference>
<dbReference type="InterPro" id="IPR001926">
    <property type="entry name" value="TrpB-like_PALP"/>
</dbReference>
<evidence type="ECO:0000256" key="1">
    <source>
        <dbReference type="ARBA" id="ARBA00001933"/>
    </source>
</evidence>
<keyword evidence="3" id="KW-0663">Pyridoxal phosphate</keyword>
<dbReference type="InterPro" id="IPR027278">
    <property type="entry name" value="ACCD_DCysDesulf"/>
</dbReference>
<keyword evidence="6" id="KW-1185">Reference proteome</keyword>